<comment type="caution">
    <text evidence="2">The sequence shown here is derived from an EMBL/GenBank/DDBJ whole genome shotgun (WGS) entry which is preliminary data.</text>
</comment>
<evidence type="ECO:0000313" key="3">
    <source>
        <dbReference type="Proteomes" id="UP001172738"/>
    </source>
</evidence>
<organism evidence="2 3">
    <name type="scientific">Demequina zhanjiangensis</name>
    <dbReference type="NCBI Taxonomy" id="3051659"/>
    <lineage>
        <taxon>Bacteria</taxon>
        <taxon>Bacillati</taxon>
        <taxon>Actinomycetota</taxon>
        <taxon>Actinomycetes</taxon>
        <taxon>Micrococcales</taxon>
        <taxon>Demequinaceae</taxon>
        <taxon>Demequina</taxon>
    </lineage>
</organism>
<name>A0ABT8G3T0_9MICO</name>
<dbReference type="SUPFAM" id="SSF51730">
    <property type="entry name" value="FAD-linked oxidoreductase"/>
    <property type="match status" value="1"/>
</dbReference>
<dbReference type="Gene3D" id="3.20.20.220">
    <property type="match status" value="1"/>
</dbReference>
<gene>
    <name evidence="2" type="ORF">QQX04_12345</name>
</gene>
<protein>
    <submittedName>
        <fullName evidence="2">Methylenetetrahydrofolate reductase C-terminal domain-containing protein</fullName>
    </submittedName>
</protein>
<evidence type="ECO:0000313" key="2">
    <source>
        <dbReference type="EMBL" id="MDN4473786.1"/>
    </source>
</evidence>
<keyword evidence="1" id="KW-0560">Oxidoreductase</keyword>
<sequence length="341" mass="34702">MTTDAVPCPKHMAYGPCAGVAADGTCEVGPLPCTFLEAPVRRWEGIIGAPTPPPGPRTPEALATYDLLESGGVVIADLPARALDGDSLRACARALVGSVDITLAGDAPDARVQFPPSLRAAMLKAEGMRVWTGVNARDRNRVAIEAELAALAEVGVDGVHCVTGDHTATGHRADAMPVFDLDAPQIAALARAAGHLTSVAASPAVPPVAHRLPLVLEKERAGADVCFVDHCGGPAVVADFVARARAAGSLMRFIACVPAVFDAGSAELLASFPGITLPDGYLASIARAADPRAAGIEASRAMSAAMLEIDGVAGVDLSGGPTAGRELEFAEALAEVGSSLR</sequence>
<dbReference type="EMBL" id="JAUHPV010000008">
    <property type="protein sequence ID" value="MDN4473786.1"/>
    <property type="molecule type" value="Genomic_DNA"/>
</dbReference>
<reference evidence="2" key="1">
    <citation type="submission" date="2023-06" db="EMBL/GenBank/DDBJ databases">
        <title>SYSU T00b26.</title>
        <authorList>
            <person name="Gao L."/>
            <person name="Fang B.-Z."/>
            <person name="Li W.-J."/>
        </authorList>
    </citation>
    <scope>NUCLEOTIDE SEQUENCE</scope>
    <source>
        <strain evidence="2">SYSU T00b26</strain>
    </source>
</reference>
<evidence type="ECO:0000256" key="1">
    <source>
        <dbReference type="ARBA" id="ARBA00023002"/>
    </source>
</evidence>
<dbReference type="Proteomes" id="UP001172738">
    <property type="component" value="Unassembled WGS sequence"/>
</dbReference>
<proteinExistence type="predicted"/>
<dbReference type="InterPro" id="IPR029041">
    <property type="entry name" value="FAD-linked_oxidoreductase-like"/>
</dbReference>
<keyword evidence="3" id="KW-1185">Reference proteome</keyword>
<accession>A0ABT8G3T0</accession>
<dbReference type="RefSeq" id="WP_301129652.1">
    <property type="nucleotide sequence ID" value="NZ_JAUHPV010000008.1"/>
</dbReference>